<dbReference type="Proteomes" id="UP000028725">
    <property type="component" value="Unassembled WGS sequence"/>
</dbReference>
<evidence type="ECO:0000256" key="2">
    <source>
        <dbReference type="ARBA" id="ARBA00023235"/>
    </source>
</evidence>
<dbReference type="SUPFAM" id="SSF54506">
    <property type="entry name" value="Diaminopimelate epimerase-like"/>
    <property type="match status" value="1"/>
</dbReference>
<dbReference type="EMBL" id="JMCB01000010">
    <property type="protein sequence ID" value="KFE66471.1"/>
    <property type="molecule type" value="Genomic_DNA"/>
</dbReference>
<dbReference type="PIRSF" id="PIRSF016184">
    <property type="entry name" value="PhzC_PhzF"/>
    <property type="match status" value="1"/>
</dbReference>
<keyword evidence="5" id="KW-1185">Reference proteome</keyword>
<organism evidence="4 5">
    <name type="scientific">Hyalangium minutum</name>
    <dbReference type="NCBI Taxonomy" id="394096"/>
    <lineage>
        <taxon>Bacteria</taxon>
        <taxon>Pseudomonadati</taxon>
        <taxon>Myxococcota</taxon>
        <taxon>Myxococcia</taxon>
        <taxon>Myxococcales</taxon>
        <taxon>Cystobacterineae</taxon>
        <taxon>Archangiaceae</taxon>
        <taxon>Hyalangium</taxon>
    </lineage>
</organism>
<dbReference type="PANTHER" id="PTHR13774">
    <property type="entry name" value="PHENAZINE BIOSYNTHESIS PROTEIN"/>
    <property type="match status" value="1"/>
</dbReference>
<dbReference type="GO" id="GO:0016853">
    <property type="term" value="F:isomerase activity"/>
    <property type="evidence" value="ECO:0007669"/>
    <property type="project" value="UniProtKB-KW"/>
</dbReference>
<dbReference type="AlphaFoldDB" id="A0A085WFK8"/>
<evidence type="ECO:0000313" key="5">
    <source>
        <dbReference type="Proteomes" id="UP000028725"/>
    </source>
</evidence>
<reference evidence="4 5" key="1">
    <citation type="submission" date="2014-04" db="EMBL/GenBank/DDBJ databases">
        <title>Genome assembly of Hyalangium minutum DSM 14724.</title>
        <authorList>
            <person name="Sharma G."/>
            <person name="Subramanian S."/>
        </authorList>
    </citation>
    <scope>NUCLEOTIDE SEQUENCE [LARGE SCALE GENOMIC DNA]</scope>
    <source>
        <strain evidence="4 5">DSM 14724</strain>
    </source>
</reference>
<evidence type="ECO:0000313" key="4">
    <source>
        <dbReference type="EMBL" id="KFE66471.1"/>
    </source>
</evidence>
<dbReference type="Gene3D" id="3.10.310.10">
    <property type="entry name" value="Diaminopimelate Epimerase, Chain A, domain 1"/>
    <property type="match status" value="2"/>
</dbReference>
<accession>A0A085WFK8</accession>
<feature type="active site" evidence="3">
    <location>
        <position position="44"/>
    </location>
</feature>
<dbReference type="NCBIfam" id="TIGR00654">
    <property type="entry name" value="PhzF_family"/>
    <property type="match status" value="1"/>
</dbReference>
<dbReference type="GO" id="GO:0005737">
    <property type="term" value="C:cytoplasm"/>
    <property type="evidence" value="ECO:0007669"/>
    <property type="project" value="TreeGrafter"/>
</dbReference>
<comment type="caution">
    <text evidence="4">The sequence shown here is derived from an EMBL/GenBank/DDBJ whole genome shotgun (WGS) entry which is preliminary data.</text>
</comment>
<dbReference type="InterPro" id="IPR003719">
    <property type="entry name" value="Phenazine_PhzF-like"/>
</dbReference>
<dbReference type="RefSeq" id="WP_044192357.1">
    <property type="nucleotide sequence ID" value="NZ_JMCB01000010.1"/>
</dbReference>
<dbReference type="PANTHER" id="PTHR13774:SF39">
    <property type="entry name" value="BIOSYNTHESIS PROTEIN, PUTATIVE-RELATED"/>
    <property type="match status" value="1"/>
</dbReference>
<protein>
    <submittedName>
        <fullName evidence="4">Phenazine biosynthesis protein PhzF</fullName>
    </submittedName>
</protein>
<sequence>MQVSIVDAFTRIPGAGNRAGVVLDGSGLDTGVMQRIAAAVAASETAFVLSRKGDTVVSLRYFTPTSEIDFCGHATVASFHLLSERGVLPRVGNFRLECAAGTYEVELEPMDARHSRVWVVTPQYPWRESPLAVEAVMPLLGGTAEMVDRSLPVLANGHKLFVPLQRRSDVWALAPKIDALVAAMEPHGIRGVFAFTRETKDASSVTHARYFVPGFGIIEDPVTGSAHGPLAAYLVNHGVLKLPEAGGTSHVRAEQGDAIGKPGRVELEVKGRSGALERVRIGGAAVTVIEGELRI</sequence>
<keyword evidence="2" id="KW-0413">Isomerase</keyword>
<comment type="similarity">
    <text evidence="1">Belongs to the PhzF family.</text>
</comment>
<dbReference type="PATRIC" id="fig|394096.3.peg.5291"/>
<name>A0A085WFK8_9BACT</name>
<evidence type="ECO:0000256" key="1">
    <source>
        <dbReference type="ARBA" id="ARBA00008270"/>
    </source>
</evidence>
<dbReference type="STRING" id="394096.DB31_0944"/>
<evidence type="ECO:0000256" key="3">
    <source>
        <dbReference type="PIRSR" id="PIRSR016184-1"/>
    </source>
</evidence>
<dbReference type="Pfam" id="PF02567">
    <property type="entry name" value="PhzC-PhzF"/>
    <property type="match status" value="1"/>
</dbReference>
<gene>
    <name evidence="4" type="ORF">DB31_0944</name>
</gene>
<dbReference type="OrthoDB" id="9788221at2"/>
<proteinExistence type="inferred from homology"/>